<reference evidence="1" key="1">
    <citation type="journal article" date="2023" name="Insect Mol. Biol.">
        <title>Genome sequencing provides insights into the evolution of gene families encoding plant cell wall-degrading enzymes in longhorned beetles.</title>
        <authorList>
            <person name="Shin N.R."/>
            <person name="Okamura Y."/>
            <person name="Kirsch R."/>
            <person name="Pauchet Y."/>
        </authorList>
    </citation>
    <scope>NUCLEOTIDE SEQUENCE</scope>
    <source>
        <strain evidence="1">MMC_N1</strain>
    </source>
</reference>
<dbReference type="Proteomes" id="UP001162164">
    <property type="component" value="Unassembled WGS sequence"/>
</dbReference>
<accession>A0ABQ9JGE4</accession>
<evidence type="ECO:0000313" key="1">
    <source>
        <dbReference type="EMBL" id="KAJ8976477.1"/>
    </source>
</evidence>
<gene>
    <name evidence="1" type="ORF">NQ317_013698</name>
</gene>
<proteinExistence type="predicted"/>
<protein>
    <submittedName>
        <fullName evidence="1">Uncharacterized protein</fullName>
    </submittedName>
</protein>
<evidence type="ECO:0000313" key="2">
    <source>
        <dbReference type="Proteomes" id="UP001162164"/>
    </source>
</evidence>
<name>A0ABQ9JGE4_9CUCU</name>
<sequence>MDPHISTLRTLRFRTRRNIPLVYTFFLKERRNNTHLLGYTGYTYIPQGVYCFFSSKEEITIWLKYRILPTNIFSDDIEDKKTMLLFKIPNTKTNSPISFIINGEKGLPTFFIDVCLLITVKETVIYNR</sequence>
<keyword evidence="2" id="KW-1185">Reference proteome</keyword>
<organism evidence="1 2">
    <name type="scientific">Molorchus minor</name>
    <dbReference type="NCBI Taxonomy" id="1323400"/>
    <lineage>
        <taxon>Eukaryota</taxon>
        <taxon>Metazoa</taxon>
        <taxon>Ecdysozoa</taxon>
        <taxon>Arthropoda</taxon>
        <taxon>Hexapoda</taxon>
        <taxon>Insecta</taxon>
        <taxon>Pterygota</taxon>
        <taxon>Neoptera</taxon>
        <taxon>Endopterygota</taxon>
        <taxon>Coleoptera</taxon>
        <taxon>Polyphaga</taxon>
        <taxon>Cucujiformia</taxon>
        <taxon>Chrysomeloidea</taxon>
        <taxon>Cerambycidae</taxon>
        <taxon>Lamiinae</taxon>
        <taxon>Monochamini</taxon>
        <taxon>Molorchus</taxon>
    </lineage>
</organism>
<comment type="caution">
    <text evidence="1">The sequence shown here is derived from an EMBL/GenBank/DDBJ whole genome shotgun (WGS) entry which is preliminary data.</text>
</comment>
<dbReference type="EMBL" id="JAPWTJ010000666">
    <property type="protein sequence ID" value="KAJ8976477.1"/>
    <property type="molecule type" value="Genomic_DNA"/>
</dbReference>